<evidence type="ECO:0000313" key="3">
    <source>
        <dbReference type="EMBL" id="VAX42723.1"/>
    </source>
</evidence>
<reference evidence="3" key="1">
    <citation type="submission" date="2018-06" db="EMBL/GenBank/DDBJ databases">
        <authorList>
            <person name="Zhirakovskaya E."/>
        </authorList>
    </citation>
    <scope>NUCLEOTIDE SEQUENCE</scope>
</reference>
<dbReference type="SUPFAM" id="SSF51735">
    <property type="entry name" value="NAD(P)-binding Rossmann-fold domains"/>
    <property type="match status" value="1"/>
</dbReference>
<dbReference type="InterPro" id="IPR000683">
    <property type="entry name" value="Gfo/Idh/MocA-like_OxRdtase_N"/>
</dbReference>
<dbReference type="InterPro" id="IPR036291">
    <property type="entry name" value="NAD(P)-bd_dom_sf"/>
</dbReference>
<dbReference type="AlphaFoldDB" id="A0A3B1DZH3"/>
<proteinExistence type="predicted"/>
<dbReference type="SUPFAM" id="SSF55347">
    <property type="entry name" value="Glyceraldehyde-3-phosphate dehydrogenase-like, C-terminal domain"/>
    <property type="match status" value="1"/>
</dbReference>
<dbReference type="PROSITE" id="PS51318">
    <property type="entry name" value="TAT"/>
    <property type="match status" value="1"/>
</dbReference>
<feature type="domain" description="Gfo/Idh/MocA-like oxidoreductase N-terminal" evidence="1">
    <location>
        <begin position="39"/>
        <end position="157"/>
    </location>
</feature>
<protein>
    <submittedName>
        <fullName evidence="3">NADH-dependent dehydrogenase</fullName>
    </submittedName>
</protein>
<dbReference type="InterPro" id="IPR006311">
    <property type="entry name" value="TAT_signal"/>
</dbReference>
<evidence type="ECO:0000259" key="2">
    <source>
        <dbReference type="Pfam" id="PF19051"/>
    </source>
</evidence>
<feature type="domain" description="Gfo/Idh/MocA-like oxidoreductase bacterial type C-terminal" evidence="2">
    <location>
        <begin position="171"/>
        <end position="273"/>
    </location>
</feature>
<dbReference type="PANTHER" id="PTHR43818">
    <property type="entry name" value="BCDNA.GH03377"/>
    <property type="match status" value="1"/>
</dbReference>
<organism evidence="3">
    <name type="scientific">hydrothermal vent metagenome</name>
    <dbReference type="NCBI Taxonomy" id="652676"/>
    <lineage>
        <taxon>unclassified sequences</taxon>
        <taxon>metagenomes</taxon>
        <taxon>ecological metagenomes</taxon>
    </lineage>
</organism>
<dbReference type="PANTHER" id="PTHR43818:SF10">
    <property type="entry name" value="NADH-DEPENDENT DEHYDROGENASE-RELATED"/>
    <property type="match status" value="1"/>
</dbReference>
<gene>
    <name evidence="3" type="ORF">MNBD_PLANCTO02-2566</name>
</gene>
<name>A0A3B1DZH3_9ZZZZ</name>
<dbReference type="GO" id="GO:0000166">
    <property type="term" value="F:nucleotide binding"/>
    <property type="evidence" value="ECO:0007669"/>
    <property type="project" value="InterPro"/>
</dbReference>
<dbReference type="Pfam" id="PF01408">
    <property type="entry name" value="GFO_IDH_MocA"/>
    <property type="match status" value="1"/>
</dbReference>
<dbReference type="InterPro" id="IPR050463">
    <property type="entry name" value="Gfo/Idh/MocA_oxidrdct_glycsds"/>
</dbReference>
<accession>A0A3B1DZH3</accession>
<evidence type="ECO:0000259" key="1">
    <source>
        <dbReference type="Pfam" id="PF01408"/>
    </source>
</evidence>
<dbReference type="Gene3D" id="3.30.360.10">
    <property type="entry name" value="Dihydrodipicolinate Reductase, domain 2"/>
    <property type="match status" value="1"/>
</dbReference>
<dbReference type="InterPro" id="IPR043906">
    <property type="entry name" value="Gfo/Idh/MocA_OxRdtase_bact_C"/>
</dbReference>
<dbReference type="Pfam" id="PF19051">
    <property type="entry name" value="GFO_IDH_MocA_C2"/>
    <property type="match status" value="1"/>
</dbReference>
<sequence>MSNNTTRRDFMFQSATAATALWVTGKATPVIAKNANEQLNIACIGVGGKGRTDAKEIAKHGKVVAICDIDDKRLNAAASIYKEAKKFNDYRELFNKMEGKVDAVTVTTPDHMHAPISLMAMKKGIHVYCQKPLVHSVDECRAMRETAKKYNVVTQMGNQGTSQDGFREAVEIVRSGAIGDIKEVHVWTNRPGKWWKQGIKRPTATPAVPKHVHWDLFCGVVPDRPYSPLYHPFHWRGWIDFGCGAIGDMACHTMNMAVMALDLYDPTTIEVETSGIVDNETFPLWGIYHFDFPKRGKFSATKLTWYEGNKLPDSKLFMGHKPVGSGLLFVGEKGTIYSPNDYGSKILLLPKKKFADYKKPEPSLPRIHSEHYKEFADACKGSKVKPMSNFEYASRLTETALLGLVALQAGKKIEWDAKNMRVKNGNQESIFLKREYRNGWM</sequence>
<dbReference type="EMBL" id="UOGL01000683">
    <property type="protein sequence ID" value="VAX42723.1"/>
    <property type="molecule type" value="Genomic_DNA"/>
</dbReference>
<dbReference type="Gene3D" id="3.40.50.720">
    <property type="entry name" value="NAD(P)-binding Rossmann-like Domain"/>
    <property type="match status" value="1"/>
</dbReference>